<accession>A0ABS8T341</accession>
<keyword evidence="3" id="KW-1185">Reference proteome</keyword>
<feature type="compositionally biased region" description="Basic and acidic residues" evidence="1">
    <location>
        <begin position="16"/>
        <end position="31"/>
    </location>
</feature>
<evidence type="ECO:0000313" key="2">
    <source>
        <dbReference type="EMBL" id="MCD7465486.1"/>
    </source>
</evidence>
<proteinExistence type="predicted"/>
<dbReference type="EMBL" id="JACEIK010001052">
    <property type="protein sequence ID" value="MCD7465486.1"/>
    <property type="molecule type" value="Genomic_DNA"/>
</dbReference>
<evidence type="ECO:0000313" key="3">
    <source>
        <dbReference type="Proteomes" id="UP000823775"/>
    </source>
</evidence>
<name>A0ABS8T341_DATST</name>
<protein>
    <submittedName>
        <fullName evidence="2">Uncharacterized protein</fullName>
    </submittedName>
</protein>
<evidence type="ECO:0000256" key="1">
    <source>
        <dbReference type="SAM" id="MobiDB-lite"/>
    </source>
</evidence>
<feature type="compositionally biased region" description="Basic and acidic residues" evidence="1">
    <location>
        <begin position="65"/>
        <end position="76"/>
    </location>
</feature>
<gene>
    <name evidence="2" type="ORF">HAX54_001408</name>
</gene>
<reference evidence="2 3" key="1">
    <citation type="journal article" date="2021" name="BMC Genomics">
        <title>Datura genome reveals duplications of psychoactive alkaloid biosynthetic genes and high mutation rate following tissue culture.</title>
        <authorList>
            <person name="Rajewski A."/>
            <person name="Carter-House D."/>
            <person name="Stajich J."/>
            <person name="Litt A."/>
        </authorList>
    </citation>
    <scope>NUCLEOTIDE SEQUENCE [LARGE SCALE GENOMIC DNA]</scope>
    <source>
        <strain evidence="2">AR-01</strain>
    </source>
</reference>
<feature type="region of interest" description="Disordered" evidence="1">
    <location>
        <begin position="1"/>
        <end position="100"/>
    </location>
</feature>
<organism evidence="2 3">
    <name type="scientific">Datura stramonium</name>
    <name type="common">Jimsonweed</name>
    <name type="synonym">Common thornapple</name>
    <dbReference type="NCBI Taxonomy" id="4076"/>
    <lineage>
        <taxon>Eukaryota</taxon>
        <taxon>Viridiplantae</taxon>
        <taxon>Streptophyta</taxon>
        <taxon>Embryophyta</taxon>
        <taxon>Tracheophyta</taxon>
        <taxon>Spermatophyta</taxon>
        <taxon>Magnoliopsida</taxon>
        <taxon>eudicotyledons</taxon>
        <taxon>Gunneridae</taxon>
        <taxon>Pentapetalae</taxon>
        <taxon>asterids</taxon>
        <taxon>lamiids</taxon>
        <taxon>Solanales</taxon>
        <taxon>Solanaceae</taxon>
        <taxon>Solanoideae</taxon>
        <taxon>Datureae</taxon>
        <taxon>Datura</taxon>
    </lineage>
</organism>
<dbReference type="Proteomes" id="UP000823775">
    <property type="component" value="Unassembled WGS sequence"/>
</dbReference>
<sequence length="100" mass="10775">MTEESEDRPEPGGGAAEDREEWRSNDNRRETQSQLPAVDERKRQLTTRCLEARSDGQRGVGESGADGRRRPRRGDVGHGLVSGGIVDGSGRSAAVVDSGE</sequence>
<comment type="caution">
    <text evidence="2">The sequence shown here is derived from an EMBL/GenBank/DDBJ whole genome shotgun (WGS) entry which is preliminary data.</text>
</comment>